<dbReference type="EMBL" id="MN740675">
    <property type="protein sequence ID" value="QHS80090.1"/>
    <property type="molecule type" value="Genomic_DNA"/>
</dbReference>
<reference evidence="1" key="1">
    <citation type="journal article" date="2020" name="Nature">
        <title>Giant virus diversity and host interactions through global metagenomics.</title>
        <authorList>
            <person name="Schulz F."/>
            <person name="Roux S."/>
            <person name="Paez-Espino D."/>
            <person name="Jungbluth S."/>
            <person name="Walsh D.A."/>
            <person name="Denef V.J."/>
            <person name="McMahon K.D."/>
            <person name="Konstantinidis K.T."/>
            <person name="Eloe-Fadrosh E.A."/>
            <person name="Kyrpides N.C."/>
            <person name="Woyke T."/>
        </authorList>
    </citation>
    <scope>NUCLEOTIDE SEQUENCE</scope>
    <source>
        <strain evidence="1">GVMAG-S-1039698-54</strain>
    </source>
</reference>
<accession>A0A6C0AKX3</accession>
<proteinExistence type="predicted"/>
<dbReference type="AlphaFoldDB" id="A0A6C0AKX3"/>
<sequence>MTVIKIKKTKIRNLKNLKKRLMKPLFGQPLPKDIVNLIFSFDGTYRNVMLQCFHQLNFNKCLNEYAKGCYQAPKFGYKNRVESYKIKLDNYGKRFIKNKKYIEEKTAVWVDSKYTGFYGKGKVYYNEDTNKMEPVNLYYNYYYGYPWVPDTTHDLVRSKENEFNSQVPYSITYENKKHKCYIGAGKTDEDNKHTYTYNALSQSVNYGFKTQWEKTRRKQKWVKQFLKNIKKFKKYHPNLCDF</sequence>
<protein>
    <submittedName>
        <fullName evidence="1">Uncharacterized protein</fullName>
    </submittedName>
</protein>
<evidence type="ECO:0000313" key="1">
    <source>
        <dbReference type="EMBL" id="QHS80090.1"/>
    </source>
</evidence>
<organism evidence="1">
    <name type="scientific">viral metagenome</name>
    <dbReference type="NCBI Taxonomy" id="1070528"/>
    <lineage>
        <taxon>unclassified sequences</taxon>
        <taxon>metagenomes</taxon>
        <taxon>organismal metagenomes</taxon>
    </lineage>
</organism>
<name>A0A6C0AKX3_9ZZZZ</name>